<protein>
    <submittedName>
        <fullName evidence="2">Uncharacterized protein</fullName>
    </submittedName>
</protein>
<proteinExistence type="predicted"/>
<sequence>MEKRSCLITPVKVWAPSAHRSEEWVVSEANDPTSRTVQRDRSREKDSWVTAFGTFRKGENKKTLGMWQGGDNTKVVRLVSVAVGSSPITVASKGVGNMGGKVDGNGQRLKEKSDATVPKDGSKDGKVVDCGEESSTMDQGNDGAGCVVGPHEEDSSVWIVGYSFIRCAAKQADSRPFGRQLGFDGLQVKIV</sequence>
<dbReference type="EMBL" id="JANPWB010000009">
    <property type="protein sequence ID" value="KAJ1150072.1"/>
    <property type="molecule type" value="Genomic_DNA"/>
</dbReference>
<comment type="caution">
    <text evidence="2">The sequence shown here is derived from an EMBL/GenBank/DDBJ whole genome shotgun (WGS) entry which is preliminary data.</text>
</comment>
<reference evidence="2" key="1">
    <citation type="journal article" date="2022" name="bioRxiv">
        <title>Sequencing and chromosome-scale assembly of the giantPleurodeles waltlgenome.</title>
        <authorList>
            <person name="Brown T."/>
            <person name="Elewa A."/>
            <person name="Iarovenko S."/>
            <person name="Subramanian E."/>
            <person name="Araus A.J."/>
            <person name="Petzold A."/>
            <person name="Susuki M."/>
            <person name="Suzuki K.-i.T."/>
            <person name="Hayashi T."/>
            <person name="Toyoda A."/>
            <person name="Oliveira C."/>
            <person name="Osipova E."/>
            <person name="Leigh N.D."/>
            <person name="Simon A."/>
            <person name="Yun M.H."/>
        </authorList>
    </citation>
    <scope>NUCLEOTIDE SEQUENCE</scope>
    <source>
        <strain evidence="2">20211129_DDA</strain>
        <tissue evidence="2">Liver</tissue>
    </source>
</reference>
<gene>
    <name evidence="2" type="ORF">NDU88_002870</name>
</gene>
<keyword evidence="3" id="KW-1185">Reference proteome</keyword>
<dbReference type="AlphaFoldDB" id="A0AAV7RBK1"/>
<evidence type="ECO:0000313" key="2">
    <source>
        <dbReference type="EMBL" id="KAJ1150072.1"/>
    </source>
</evidence>
<accession>A0AAV7RBK1</accession>
<evidence type="ECO:0000256" key="1">
    <source>
        <dbReference type="SAM" id="MobiDB-lite"/>
    </source>
</evidence>
<evidence type="ECO:0000313" key="3">
    <source>
        <dbReference type="Proteomes" id="UP001066276"/>
    </source>
</evidence>
<name>A0AAV7RBK1_PLEWA</name>
<dbReference type="Proteomes" id="UP001066276">
    <property type="component" value="Chromosome 5"/>
</dbReference>
<organism evidence="2 3">
    <name type="scientific">Pleurodeles waltl</name>
    <name type="common">Iberian ribbed newt</name>
    <dbReference type="NCBI Taxonomy" id="8319"/>
    <lineage>
        <taxon>Eukaryota</taxon>
        <taxon>Metazoa</taxon>
        <taxon>Chordata</taxon>
        <taxon>Craniata</taxon>
        <taxon>Vertebrata</taxon>
        <taxon>Euteleostomi</taxon>
        <taxon>Amphibia</taxon>
        <taxon>Batrachia</taxon>
        <taxon>Caudata</taxon>
        <taxon>Salamandroidea</taxon>
        <taxon>Salamandridae</taxon>
        <taxon>Pleurodelinae</taxon>
        <taxon>Pleurodeles</taxon>
    </lineage>
</organism>
<feature type="region of interest" description="Disordered" evidence="1">
    <location>
        <begin position="99"/>
        <end position="127"/>
    </location>
</feature>
<feature type="region of interest" description="Disordered" evidence="1">
    <location>
        <begin position="25"/>
        <end position="44"/>
    </location>
</feature>